<sequence length="439" mass="48109">MLHHFISIIDHDRQYQRFPSFFQYLRFTKVALVKLSTYDLVAKNSPSRLKMFGSATNNDKSTDVPLTRISGANIATLVTPFAAPRCGACAKYCLLHELGKPGDVLPSELRRRLLAGRHPSPDFKAPVALHLTVPQPPSSTNLPSESPTEINTTIITTTTMSPHPMITPAPKLPAHPARLRGRQFNSDDPYGLSSLMDKLNSQLLDYSSLYDDYFSLYSYDPDDISSLVDYYASLYSIPDLTFPVPTATAQNNNNNNNNNNPLATSTTAASNENNDNGGGMSTGAKIGLGVGIPLAIALLAGIGIFIWYAGRRKGKKNNAAAITPSPQPQLNPSNSNQAFAQQQPFQQPPQQPPQQPMGYVNHQGYMQGFPQPTQSPPPQYGQQAPPEAAQQQPYRGAYDPYAKGARPGAVEMEQEYHFARPGVVEMGDGVSEHQQQRRK</sequence>
<feature type="transmembrane region" description="Helical" evidence="2">
    <location>
        <begin position="286"/>
        <end position="308"/>
    </location>
</feature>
<dbReference type="Proteomes" id="UP000800093">
    <property type="component" value="Unassembled WGS sequence"/>
</dbReference>
<organism evidence="3 4">
    <name type="scientific">Lojkania enalia</name>
    <dbReference type="NCBI Taxonomy" id="147567"/>
    <lineage>
        <taxon>Eukaryota</taxon>
        <taxon>Fungi</taxon>
        <taxon>Dikarya</taxon>
        <taxon>Ascomycota</taxon>
        <taxon>Pezizomycotina</taxon>
        <taxon>Dothideomycetes</taxon>
        <taxon>Pleosporomycetidae</taxon>
        <taxon>Pleosporales</taxon>
        <taxon>Pleosporales incertae sedis</taxon>
        <taxon>Lojkania</taxon>
    </lineage>
</organism>
<feature type="compositionally biased region" description="Pro residues" evidence="1">
    <location>
        <begin position="346"/>
        <end position="355"/>
    </location>
</feature>
<dbReference type="AlphaFoldDB" id="A0A9P4NDL3"/>
<feature type="region of interest" description="Disordered" evidence="1">
    <location>
        <begin position="248"/>
        <end position="276"/>
    </location>
</feature>
<evidence type="ECO:0000313" key="4">
    <source>
        <dbReference type="Proteomes" id="UP000800093"/>
    </source>
</evidence>
<evidence type="ECO:0008006" key="5">
    <source>
        <dbReference type="Google" id="ProtNLM"/>
    </source>
</evidence>
<dbReference type="OrthoDB" id="3801402at2759"/>
<evidence type="ECO:0000256" key="1">
    <source>
        <dbReference type="SAM" id="MobiDB-lite"/>
    </source>
</evidence>
<reference evidence="4" key="1">
    <citation type="journal article" date="2020" name="Stud. Mycol.">
        <title>101 Dothideomycetes genomes: A test case for predicting lifestyles and emergence of pathogens.</title>
        <authorList>
            <person name="Haridas S."/>
            <person name="Albert R."/>
            <person name="Binder M."/>
            <person name="Bloem J."/>
            <person name="LaButti K."/>
            <person name="Salamov A."/>
            <person name="Andreopoulos B."/>
            <person name="Baker S."/>
            <person name="Barry K."/>
            <person name="Bills G."/>
            <person name="Bluhm B."/>
            <person name="Cannon C."/>
            <person name="Castanera R."/>
            <person name="Culley D."/>
            <person name="Daum C."/>
            <person name="Ezra D."/>
            <person name="Gonzalez J."/>
            <person name="Henrissat B."/>
            <person name="Kuo A."/>
            <person name="Liang C."/>
            <person name="Lipzen A."/>
            <person name="Lutzoni F."/>
            <person name="Magnuson J."/>
            <person name="Mondo S."/>
            <person name="Nolan M."/>
            <person name="Ohm R."/>
            <person name="Pangilinan J."/>
            <person name="Park H.-J."/>
            <person name="Ramirez L."/>
            <person name="Alfaro M."/>
            <person name="Sun H."/>
            <person name="Tritt A."/>
            <person name="Yoshinaga Y."/>
            <person name="Zwiers L.-H."/>
            <person name="Turgeon B."/>
            <person name="Goodwin S."/>
            <person name="Spatafora J."/>
            <person name="Crous P."/>
            <person name="Grigoriev I."/>
        </authorList>
    </citation>
    <scope>NUCLEOTIDE SEQUENCE [LARGE SCALE GENOMIC DNA]</scope>
    <source>
        <strain evidence="4">CBS 304.66</strain>
    </source>
</reference>
<name>A0A9P4NDL3_9PLEO</name>
<dbReference type="EMBL" id="ML986578">
    <property type="protein sequence ID" value="KAF2271186.1"/>
    <property type="molecule type" value="Genomic_DNA"/>
</dbReference>
<comment type="caution">
    <text evidence="3">The sequence shown here is derived from an EMBL/GenBank/DDBJ whole genome shotgun (WGS) entry which is preliminary data.</text>
</comment>
<feature type="compositionally biased region" description="Low complexity" evidence="1">
    <location>
        <begin position="328"/>
        <end position="345"/>
    </location>
</feature>
<proteinExistence type="predicted"/>
<protein>
    <recommendedName>
        <fullName evidence="5">Mid2 domain-containing protein</fullName>
    </recommendedName>
</protein>
<keyword evidence="2" id="KW-0812">Transmembrane</keyword>
<accession>A0A9P4NDL3</accession>
<keyword evidence="2" id="KW-0472">Membrane</keyword>
<feature type="compositionally biased region" description="Low complexity" evidence="1">
    <location>
        <begin position="248"/>
        <end position="271"/>
    </location>
</feature>
<keyword evidence="4" id="KW-1185">Reference proteome</keyword>
<evidence type="ECO:0000256" key="2">
    <source>
        <dbReference type="SAM" id="Phobius"/>
    </source>
</evidence>
<keyword evidence="2" id="KW-1133">Transmembrane helix</keyword>
<feature type="compositionally biased region" description="Low complexity" evidence="1">
    <location>
        <begin position="380"/>
        <end position="393"/>
    </location>
</feature>
<evidence type="ECO:0000313" key="3">
    <source>
        <dbReference type="EMBL" id="KAF2271186.1"/>
    </source>
</evidence>
<gene>
    <name evidence="3" type="ORF">CC78DRAFT_611197</name>
</gene>
<feature type="region of interest" description="Disordered" evidence="1">
    <location>
        <begin position="318"/>
        <end position="403"/>
    </location>
</feature>